<dbReference type="EC" id="1.1.-.-" evidence="6"/>
<organism evidence="6">
    <name type="scientific">Rhizobium sp. ZPR3</name>
    <dbReference type="NCBI Taxonomy" id="3158967"/>
    <lineage>
        <taxon>Bacteria</taxon>
        <taxon>Pseudomonadati</taxon>
        <taxon>Pseudomonadota</taxon>
        <taxon>Alphaproteobacteria</taxon>
        <taxon>Hyphomicrobiales</taxon>
        <taxon>Rhizobiaceae</taxon>
        <taxon>Rhizobium/Agrobacterium group</taxon>
        <taxon>Rhizobium</taxon>
    </lineage>
</organism>
<dbReference type="Gene3D" id="3.40.50.720">
    <property type="entry name" value="NAD(P)-binding Rossmann-like Domain"/>
    <property type="match status" value="1"/>
</dbReference>
<keyword evidence="1 6" id="KW-0560">Oxidoreductase</keyword>
<feature type="active site" evidence="3">
    <location>
        <position position="169"/>
    </location>
</feature>
<protein>
    <submittedName>
        <fullName evidence="6">NAD(P)-dependent oxidoreductase</fullName>
        <ecNumber evidence="6">1.1.-.-</ecNumber>
    </submittedName>
</protein>
<dbReference type="PIRSF" id="PIRSF000103">
    <property type="entry name" value="HIBADH"/>
    <property type="match status" value="1"/>
</dbReference>
<sequence length="294" mass="31427">MRVGFIGIGAMGVGVVRNLLSAGHDVAVWDRFQTPVEELVKLGATAASSPVDAASSGIVLSMLAHDDAIQQGLIDLGWLVSVKKPLVHVNLSTISVNYSKKLTELHEEVGIGYIASPVFGRPDAALAGKLNLVVGGPKDLVERLNPVLSPISAKVWHVGEQPSQANLVKIAGNMMISSAIESMAEAIALGAAHDVDRYVMLDLYLEALFPCGVYRGYGEFIRRREYEPVGFKLPLGLKDIRLALEAGEAARVPLPLAGVVRDSLVMAMANGYEEKDWSSLAEMSFLRANIGAGR</sequence>
<dbReference type="InterPro" id="IPR008927">
    <property type="entry name" value="6-PGluconate_DH-like_C_sf"/>
</dbReference>
<proteinExistence type="predicted"/>
<dbReference type="InterPro" id="IPR029154">
    <property type="entry name" value="HIBADH-like_NADP-bd"/>
</dbReference>
<dbReference type="SUPFAM" id="SSF48179">
    <property type="entry name" value="6-phosphogluconate dehydrogenase C-terminal domain-like"/>
    <property type="match status" value="1"/>
</dbReference>
<reference evidence="6" key="1">
    <citation type="submission" date="2024-06" db="EMBL/GenBank/DDBJ databases">
        <authorList>
            <person name="Li T."/>
            <person name="Gao R."/>
        </authorList>
    </citation>
    <scope>NUCLEOTIDE SEQUENCE</scope>
    <source>
        <strain evidence="6">ZPR3</strain>
        <plasmid evidence="6">unnamed4</plasmid>
    </source>
</reference>
<accession>A0AAU7S674</accession>
<dbReference type="PANTHER" id="PTHR43580:SF2">
    <property type="entry name" value="CYTOKINE-LIKE NUCLEAR FACTOR N-PAC"/>
    <property type="match status" value="1"/>
</dbReference>
<dbReference type="GO" id="GO:0016491">
    <property type="term" value="F:oxidoreductase activity"/>
    <property type="evidence" value="ECO:0007669"/>
    <property type="project" value="UniProtKB-KW"/>
</dbReference>
<dbReference type="EMBL" id="CP157964">
    <property type="protein sequence ID" value="XBT98014.1"/>
    <property type="molecule type" value="Genomic_DNA"/>
</dbReference>
<evidence type="ECO:0000256" key="2">
    <source>
        <dbReference type="ARBA" id="ARBA00023027"/>
    </source>
</evidence>
<evidence type="ECO:0000256" key="1">
    <source>
        <dbReference type="ARBA" id="ARBA00023002"/>
    </source>
</evidence>
<name>A0AAU7S674_9HYPH</name>
<dbReference type="GO" id="GO:0051287">
    <property type="term" value="F:NAD binding"/>
    <property type="evidence" value="ECO:0007669"/>
    <property type="project" value="InterPro"/>
</dbReference>
<dbReference type="InterPro" id="IPR036291">
    <property type="entry name" value="NAD(P)-bd_dom_sf"/>
</dbReference>
<feature type="domain" description="3-hydroxyisobutyrate dehydrogenase-like NAD-binding" evidence="5">
    <location>
        <begin position="164"/>
        <end position="282"/>
    </location>
</feature>
<dbReference type="SUPFAM" id="SSF51735">
    <property type="entry name" value="NAD(P)-binding Rossmann-fold domains"/>
    <property type="match status" value="1"/>
</dbReference>
<dbReference type="GO" id="GO:0050661">
    <property type="term" value="F:NADP binding"/>
    <property type="evidence" value="ECO:0007669"/>
    <property type="project" value="InterPro"/>
</dbReference>
<gene>
    <name evidence="6" type="ORF">ABM479_34630</name>
</gene>
<dbReference type="PANTHER" id="PTHR43580">
    <property type="entry name" value="OXIDOREDUCTASE GLYR1-RELATED"/>
    <property type="match status" value="1"/>
</dbReference>
<keyword evidence="6" id="KW-0614">Plasmid</keyword>
<dbReference type="InterPro" id="IPR015815">
    <property type="entry name" value="HIBADH-related"/>
</dbReference>
<dbReference type="Gene3D" id="1.10.1040.10">
    <property type="entry name" value="N-(1-d-carboxylethyl)-l-norvaline Dehydrogenase, domain 2"/>
    <property type="match status" value="1"/>
</dbReference>
<evidence type="ECO:0000259" key="5">
    <source>
        <dbReference type="Pfam" id="PF14833"/>
    </source>
</evidence>
<feature type="domain" description="6-phosphogluconate dehydrogenase NADP-binding" evidence="4">
    <location>
        <begin position="2"/>
        <end position="159"/>
    </location>
</feature>
<dbReference type="InterPro" id="IPR006115">
    <property type="entry name" value="6PGDH_NADP-bd"/>
</dbReference>
<evidence type="ECO:0000256" key="3">
    <source>
        <dbReference type="PIRSR" id="PIRSR000103-1"/>
    </source>
</evidence>
<dbReference type="InterPro" id="IPR051265">
    <property type="entry name" value="HIBADH-related_NP60_sf"/>
</dbReference>
<dbReference type="InterPro" id="IPR013328">
    <property type="entry name" value="6PGD_dom2"/>
</dbReference>
<evidence type="ECO:0000259" key="4">
    <source>
        <dbReference type="Pfam" id="PF03446"/>
    </source>
</evidence>
<dbReference type="AlphaFoldDB" id="A0AAU7S674"/>
<dbReference type="Pfam" id="PF14833">
    <property type="entry name" value="NAD_binding_11"/>
    <property type="match status" value="1"/>
</dbReference>
<geneLocation type="plasmid" evidence="6">
    <name>unnamed4</name>
</geneLocation>
<keyword evidence="2" id="KW-0520">NAD</keyword>
<evidence type="ECO:0000313" key="6">
    <source>
        <dbReference type="EMBL" id="XBT98014.1"/>
    </source>
</evidence>
<dbReference type="Pfam" id="PF03446">
    <property type="entry name" value="NAD_binding_2"/>
    <property type="match status" value="1"/>
</dbReference>
<dbReference type="RefSeq" id="WP_349963273.1">
    <property type="nucleotide sequence ID" value="NZ_CP157964.1"/>
</dbReference>